<feature type="region of interest" description="Disordered" evidence="1">
    <location>
        <begin position="1"/>
        <end position="28"/>
    </location>
</feature>
<feature type="compositionally biased region" description="Low complexity" evidence="1">
    <location>
        <begin position="17"/>
        <end position="28"/>
    </location>
</feature>
<sequence>MSKLRYSNPDAEVKPMLSLSTQSSTQLG</sequence>
<organism evidence="2">
    <name type="scientific">Arundo donax</name>
    <name type="common">Giant reed</name>
    <name type="synonym">Donax arundinaceus</name>
    <dbReference type="NCBI Taxonomy" id="35708"/>
    <lineage>
        <taxon>Eukaryota</taxon>
        <taxon>Viridiplantae</taxon>
        <taxon>Streptophyta</taxon>
        <taxon>Embryophyta</taxon>
        <taxon>Tracheophyta</taxon>
        <taxon>Spermatophyta</taxon>
        <taxon>Magnoliopsida</taxon>
        <taxon>Liliopsida</taxon>
        <taxon>Poales</taxon>
        <taxon>Poaceae</taxon>
        <taxon>PACMAD clade</taxon>
        <taxon>Arundinoideae</taxon>
        <taxon>Arundineae</taxon>
        <taxon>Arundo</taxon>
    </lineage>
</organism>
<protein>
    <submittedName>
        <fullName evidence="2">Uncharacterized protein</fullName>
    </submittedName>
</protein>
<name>A0A0A9E8E6_ARUDO</name>
<dbReference type="EMBL" id="GBRH01202572">
    <property type="protein sequence ID" value="JAD95323.1"/>
    <property type="molecule type" value="Transcribed_RNA"/>
</dbReference>
<accession>A0A0A9E8E6</accession>
<reference evidence="2" key="1">
    <citation type="submission" date="2014-09" db="EMBL/GenBank/DDBJ databases">
        <authorList>
            <person name="Magalhaes I.L.F."/>
            <person name="Oliveira U."/>
            <person name="Santos F.R."/>
            <person name="Vidigal T.H.D.A."/>
            <person name="Brescovit A.D."/>
            <person name="Santos A.J."/>
        </authorList>
    </citation>
    <scope>NUCLEOTIDE SEQUENCE</scope>
    <source>
        <tissue evidence="2">Shoot tissue taken approximately 20 cm above the soil surface</tissue>
    </source>
</reference>
<reference evidence="2" key="2">
    <citation type="journal article" date="2015" name="Data Brief">
        <title>Shoot transcriptome of the giant reed, Arundo donax.</title>
        <authorList>
            <person name="Barrero R.A."/>
            <person name="Guerrero F.D."/>
            <person name="Moolhuijzen P."/>
            <person name="Goolsby J.A."/>
            <person name="Tidwell J."/>
            <person name="Bellgard S.E."/>
            <person name="Bellgard M.I."/>
        </authorList>
    </citation>
    <scope>NUCLEOTIDE SEQUENCE</scope>
    <source>
        <tissue evidence="2">Shoot tissue taken approximately 20 cm above the soil surface</tissue>
    </source>
</reference>
<evidence type="ECO:0000313" key="2">
    <source>
        <dbReference type="EMBL" id="JAD95323.1"/>
    </source>
</evidence>
<dbReference type="AlphaFoldDB" id="A0A0A9E8E6"/>
<proteinExistence type="predicted"/>
<evidence type="ECO:0000256" key="1">
    <source>
        <dbReference type="SAM" id="MobiDB-lite"/>
    </source>
</evidence>